<dbReference type="RefSeq" id="WP_129601327.1">
    <property type="nucleotide sequence ID" value="NZ_SBLB01000002.1"/>
</dbReference>
<organism evidence="3 4">
    <name type="scientific">Spirosoma sordidisoli</name>
    <dbReference type="NCBI Taxonomy" id="2502893"/>
    <lineage>
        <taxon>Bacteria</taxon>
        <taxon>Pseudomonadati</taxon>
        <taxon>Bacteroidota</taxon>
        <taxon>Cytophagia</taxon>
        <taxon>Cytophagales</taxon>
        <taxon>Cytophagaceae</taxon>
        <taxon>Spirosoma</taxon>
    </lineage>
</organism>
<evidence type="ECO:0000259" key="2">
    <source>
        <dbReference type="Pfam" id="PF13472"/>
    </source>
</evidence>
<dbReference type="InterPro" id="IPR013830">
    <property type="entry name" value="SGNH_hydro"/>
</dbReference>
<dbReference type="GO" id="GO:0016788">
    <property type="term" value="F:hydrolase activity, acting on ester bonds"/>
    <property type="evidence" value="ECO:0007669"/>
    <property type="project" value="UniProtKB-ARBA"/>
</dbReference>
<dbReference type="SUPFAM" id="SSF52266">
    <property type="entry name" value="SGNH hydrolase"/>
    <property type="match status" value="1"/>
</dbReference>
<evidence type="ECO:0000313" key="3">
    <source>
        <dbReference type="EMBL" id="RYC70099.1"/>
    </source>
</evidence>
<dbReference type="Pfam" id="PF13472">
    <property type="entry name" value="Lipase_GDSL_2"/>
    <property type="match status" value="1"/>
</dbReference>
<reference evidence="3 4" key="1">
    <citation type="submission" date="2019-01" db="EMBL/GenBank/DDBJ databases">
        <title>Spirosoma flava sp. nov., a propanil-degrading bacterium isolated from herbicide-contaminated soil.</title>
        <authorList>
            <person name="Zhang L."/>
            <person name="Jiang J.-D."/>
        </authorList>
    </citation>
    <scope>NUCLEOTIDE SEQUENCE [LARGE SCALE GENOMIC DNA]</scope>
    <source>
        <strain evidence="3 4">TY50</strain>
    </source>
</reference>
<dbReference type="Gene3D" id="3.40.50.1110">
    <property type="entry name" value="SGNH hydrolase"/>
    <property type="match status" value="1"/>
</dbReference>
<name>A0A4Q2UTF5_9BACT</name>
<dbReference type="AlphaFoldDB" id="A0A4Q2UTF5"/>
<keyword evidence="1" id="KW-0732">Signal</keyword>
<dbReference type="Gene3D" id="2.60.120.260">
    <property type="entry name" value="Galactose-binding domain-like"/>
    <property type="match status" value="1"/>
</dbReference>
<dbReference type="CDD" id="cd00229">
    <property type="entry name" value="SGNH_hydrolase"/>
    <property type="match status" value="1"/>
</dbReference>
<feature type="signal peptide" evidence="1">
    <location>
        <begin position="1"/>
        <end position="20"/>
    </location>
</feature>
<dbReference type="InterPro" id="IPR036514">
    <property type="entry name" value="SGNH_hydro_sf"/>
</dbReference>
<keyword evidence="4" id="KW-1185">Reference proteome</keyword>
<feature type="chain" id="PRO_5020727504" evidence="1">
    <location>
        <begin position="21"/>
        <end position="414"/>
    </location>
</feature>
<accession>A0A4Q2UTF5</accession>
<proteinExistence type="predicted"/>
<feature type="domain" description="SGNH hydrolase-type esterase" evidence="2">
    <location>
        <begin position="55"/>
        <end position="185"/>
    </location>
</feature>
<evidence type="ECO:0000256" key="1">
    <source>
        <dbReference type="SAM" id="SignalP"/>
    </source>
</evidence>
<dbReference type="PANTHER" id="PTHR34407">
    <property type="entry name" value="EXPRESSED PROTEIN"/>
    <property type="match status" value="1"/>
</dbReference>
<sequence length="414" mass="46162">MIERSLSVLVSLLLTLSATAQTDSLTPVVEATYRAGLPNFFHKIQSGQTSKVAYLGGSITRADQGWRDQTVSWLKDQYPHAKFEQIMAAIGGTGSDFGAYRLRQHVLQHKPDLVFVEFAVNDHGKTAQQVKASMEGIVRQIWKADRHTDICFVYTFQKVQLPFYQNKTFPVSTSAMETIADQYQIPSICLALPAIQLIEAGKMVIQGKASEQPDKIVFSGDGVHPYVETGHKLYAETVERHLLRMEPNSKVQKHPLPKSLISDNLQNVALLTVDKLEKSKGWHLVDSVVTGKPYASLMPPVYASADTADYITISFRGNTLGLVDVIGPGTGQIVVRVDNDPPRYINRFDEYCTYYRMSYTLISGLSDGKHTASIRVSPTKLDKASILAKRNNKITSPQLYEKQAFYIGAFLVRE</sequence>
<keyword evidence="3" id="KW-0378">Hydrolase</keyword>
<comment type="caution">
    <text evidence="3">The sequence shown here is derived from an EMBL/GenBank/DDBJ whole genome shotgun (WGS) entry which is preliminary data.</text>
</comment>
<dbReference type="PANTHER" id="PTHR34407:SF1">
    <property type="entry name" value="SGNH HYDROLASE-TYPE ESTERASE DOMAIN-CONTAINING PROTEIN"/>
    <property type="match status" value="1"/>
</dbReference>
<dbReference type="Proteomes" id="UP000290407">
    <property type="component" value="Unassembled WGS sequence"/>
</dbReference>
<protein>
    <submittedName>
        <fullName evidence="3">SGNH/GDSL hydrolase family protein</fullName>
    </submittedName>
</protein>
<evidence type="ECO:0000313" key="4">
    <source>
        <dbReference type="Proteomes" id="UP000290407"/>
    </source>
</evidence>
<gene>
    <name evidence="3" type="ORF">EQG79_09515</name>
</gene>
<dbReference type="EMBL" id="SBLB01000002">
    <property type="protein sequence ID" value="RYC70099.1"/>
    <property type="molecule type" value="Genomic_DNA"/>
</dbReference>